<gene>
    <name evidence="7" type="ORF">HYPSUDRAFT_126566</name>
</gene>
<dbReference type="AlphaFoldDB" id="A0A0D2LPW7"/>
<evidence type="ECO:0000256" key="6">
    <source>
        <dbReference type="SAM" id="Phobius"/>
    </source>
</evidence>
<dbReference type="STRING" id="945553.A0A0D2LPW7"/>
<accession>A0A0D2LPW7</accession>
<keyword evidence="8" id="KW-1185">Reference proteome</keyword>
<feature type="compositionally biased region" description="Low complexity" evidence="5">
    <location>
        <begin position="54"/>
        <end position="66"/>
    </location>
</feature>
<dbReference type="GO" id="GO:0016020">
    <property type="term" value="C:membrane"/>
    <property type="evidence" value="ECO:0007669"/>
    <property type="project" value="UniProtKB-SubCell"/>
</dbReference>
<name>A0A0D2LPW7_HYPSF</name>
<feature type="transmembrane region" description="Helical" evidence="6">
    <location>
        <begin position="342"/>
        <end position="363"/>
    </location>
</feature>
<evidence type="ECO:0000313" key="8">
    <source>
        <dbReference type="Proteomes" id="UP000054270"/>
    </source>
</evidence>
<dbReference type="GO" id="GO:0005794">
    <property type="term" value="C:Golgi apparatus"/>
    <property type="evidence" value="ECO:0007669"/>
    <property type="project" value="TreeGrafter"/>
</dbReference>
<feature type="region of interest" description="Disordered" evidence="5">
    <location>
        <begin position="421"/>
        <end position="441"/>
    </location>
</feature>
<dbReference type="Proteomes" id="UP000054270">
    <property type="component" value="Unassembled WGS sequence"/>
</dbReference>
<evidence type="ECO:0008006" key="9">
    <source>
        <dbReference type="Google" id="ProtNLM"/>
    </source>
</evidence>
<feature type="compositionally biased region" description="Basic and acidic residues" evidence="5">
    <location>
        <begin position="13"/>
        <end position="25"/>
    </location>
</feature>
<evidence type="ECO:0000313" key="7">
    <source>
        <dbReference type="EMBL" id="KJA30157.1"/>
    </source>
</evidence>
<dbReference type="PANTHER" id="PTHR13396">
    <property type="entry name" value="NEDD4 FAMILY INTERACTING PROTEIN 1/2"/>
    <property type="match status" value="1"/>
</dbReference>
<dbReference type="GO" id="GO:0030001">
    <property type="term" value="P:metal ion transport"/>
    <property type="evidence" value="ECO:0007669"/>
    <property type="project" value="InterPro"/>
</dbReference>
<sequence length="473" mass="51085">MAHRYAPLPNPSPEHDATQRDREVEMQAAFDYSDDEDEADNALESHPLNPTPTSPSSTAPLPTHLPGAYDFENVDYDYPPPGSPPGPSAIALPNAHGNSNGLIPVFNPAENRGPNRMWLQRAAAAVLPSAVLNKLGLARRAPIGPIGGGTNNDGVFANVTAKPSAPVRVQDGDDAYLVPEDARQEVPPSYASAQADAVPPYWETTIHAPFSPDSAGDMVIDSLPTGSLFSFCWNLLVSVSFQFIGFLLTYLLHTSHAARLGSRAGLGVTLIQYGFALRSRLDSNDDRADATTWGDSGSESHSGGEGYPMHHHHIGNVSWSTPMSNITEEQATIMVSDATTEWLSFFLMTVGWFVLLTSLLGFWRVKRWERGIIASRESAAASAPPRTNLGLLGNSFGFPGLSRADLYQGFGFGTRLPSDEADNPLVAGEDGSVHHPSEESQPMIRSTLADSQRNHAIVREERLQRDLQEAGLL</sequence>
<dbReference type="Pfam" id="PF10176">
    <property type="entry name" value="NEDD4_Bsd2"/>
    <property type="match status" value="1"/>
</dbReference>
<dbReference type="GO" id="GO:0005783">
    <property type="term" value="C:endoplasmic reticulum"/>
    <property type="evidence" value="ECO:0007669"/>
    <property type="project" value="TreeGrafter"/>
</dbReference>
<proteinExistence type="predicted"/>
<evidence type="ECO:0000256" key="5">
    <source>
        <dbReference type="SAM" id="MobiDB-lite"/>
    </source>
</evidence>
<feature type="transmembrane region" description="Helical" evidence="6">
    <location>
        <begin position="228"/>
        <end position="252"/>
    </location>
</feature>
<dbReference type="EMBL" id="KN817518">
    <property type="protein sequence ID" value="KJA30157.1"/>
    <property type="molecule type" value="Genomic_DNA"/>
</dbReference>
<dbReference type="OrthoDB" id="10003116at2759"/>
<keyword evidence="4 6" id="KW-0472">Membrane</keyword>
<feature type="region of interest" description="Disordered" evidence="5">
    <location>
        <begin position="1"/>
        <end position="95"/>
    </location>
</feature>
<organism evidence="7 8">
    <name type="scientific">Hypholoma sublateritium (strain FD-334 SS-4)</name>
    <dbReference type="NCBI Taxonomy" id="945553"/>
    <lineage>
        <taxon>Eukaryota</taxon>
        <taxon>Fungi</taxon>
        <taxon>Dikarya</taxon>
        <taxon>Basidiomycota</taxon>
        <taxon>Agaricomycotina</taxon>
        <taxon>Agaricomycetes</taxon>
        <taxon>Agaricomycetidae</taxon>
        <taxon>Agaricales</taxon>
        <taxon>Agaricineae</taxon>
        <taxon>Strophariaceae</taxon>
        <taxon>Hypholoma</taxon>
    </lineage>
</organism>
<feature type="compositionally biased region" description="Pro residues" evidence="5">
    <location>
        <begin position="78"/>
        <end position="87"/>
    </location>
</feature>
<reference evidence="8" key="1">
    <citation type="submission" date="2014-04" db="EMBL/GenBank/DDBJ databases">
        <title>Evolutionary Origins and Diversification of the Mycorrhizal Mutualists.</title>
        <authorList>
            <consortium name="DOE Joint Genome Institute"/>
            <consortium name="Mycorrhizal Genomics Consortium"/>
            <person name="Kohler A."/>
            <person name="Kuo A."/>
            <person name="Nagy L.G."/>
            <person name="Floudas D."/>
            <person name="Copeland A."/>
            <person name="Barry K.W."/>
            <person name="Cichocki N."/>
            <person name="Veneault-Fourrey C."/>
            <person name="LaButti K."/>
            <person name="Lindquist E.A."/>
            <person name="Lipzen A."/>
            <person name="Lundell T."/>
            <person name="Morin E."/>
            <person name="Murat C."/>
            <person name="Riley R."/>
            <person name="Ohm R."/>
            <person name="Sun H."/>
            <person name="Tunlid A."/>
            <person name="Henrissat B."/>
            <person name="Grigoriev I.V."/>
            <person name="Hibbett D.S."/>
            <person name="Martin F."/>
        </authorList>
    </citation>
    <scope>NUCLEOTIDE SEQUENCE [LARGE SCALE GENOMIC DNA]</scope>
    <source>
        <strain evidence="8">FD-334 SS-4</strain>
    </source>
</reference>
<keyword evidence="2 6" id="KW-0812">Transmembrane</keyword>
<dbReference type="OMA" id="NVDYDYP"/>
<evidence type="ECO:0000256" key="1">
    <source>
        <dbReference type="ARBA" id="ARBA00004141"/>
    </source>
</evidence>
<comment type="subcellular location">
    <subcellularLocation>
        <location evidence="1">Membrane</location>
        <topology evidence="1">Multi-pass membrane protein</topology>
    </subcellularLocation>
</comment>
<protein>
    <recommendedName>
        <fullName evidence="9">Metal homeostatis protein bsd2</fullName>
    </recommendedName>
</protein>
<evidence type="ECO:0000256" key="3">
    <source>
        <dbReference type="ARBA" id="ARBA00022989"/>
    </source>
</evidence>
<feature type="region of interest" description="Disordered" evidence="5">
    <location>
        <begin position="285"/>
        <end position="307"/>
    </location>
</feature>
<dbReference type="InterPro" id="IPR019325">
    <property type="entry name" value="NEDD4/Bsd2"/>
</dbReference>
<dbReference type="GO" id="GO:0006511">
    <property type="term" value="P:ubiquitin-dependent protein catabolic process"/>
    <property type="evidence" value="ECO:0007669"/>
    <property type="project" value="TreeGrafter"/>
</dbReference>
<evidence type="ECO:0000256" key="4">
    <source>
        <dbReference type="ARBA" id="ARBA00023136"/>
    </source>
</evidence>
<dbReference type="CDD" id="cd22212">
    <property type="entry name" value="NDFIP-like"/>
    <property type="match status" value="1"/>
</dbReference>
<dbReference type="PANTHER" id="PTHR13396:SF5">
    <property type="entry name" value="NEDD4 FAMILY INTERACTING PROTEIN"/>
    <property type="match status" value="1"/>
</dbReference>
<dbReference type="GO" id="GO:0048471">
    <property type="term" value="C:perinuclear region of cytoplasm"/>
    <property type="evidence" value="ECO:0007669"/>
    <property type="project" value="TreeGrafter"/>
</dbReference>
<feature type="compositionally biased region" description="Acidic residues" evidence="5">
    <location>
        <begin position="32"/>
        <end position="41"/>
    </location>
</feature>
<dbReference type="GO" id="GO:0031398">
    <property type="term" value="P:positive regulation of protein ubiquitination"/>
    <property type="evidence" value="ECO:0007669"/>
    <property type="project" value="TreeGrafter"/>
</dbReference>
<evidence type="ECO:0000256" key="2">
    <source>
        <dbReference type="ARBA" id="ARBA00022692"/>
    </source>
</evidence>
<keyword evidence="3 6" id="KW-1133">Transmembrane helix</keyword>
<dbReference type="GO" id="GO:0007034">
    <property type="term" value="P:vacuolar transport"/>
    <property type="evidence" value="ECO:0007669"/>
    <property type="project" value="InterPro"/>
</dbReference>